<gene>
    <name evidence="2" type="ORF">ABW02_02100</name>
</gene>
<comment type="similarity">
    <text evidence="1">Belongs to the beta-class carbonic anhydrase family.</text>
</comment>
<dbReference type="AlphaFoldDB" id="A0A0J1IRH6"/>
<evidence type="ECO:0000313" key="3">
    <source>
        <dbReference type="Proteomes" id="UP000036045"/>
    </source>
</evidence>
<dbReference type="Proteomes" id="UP000036045">
    <property type="component" value="Unassembled WGS sequence"/>
</dbReference>
<accession>A0A0J1IRH6</accession>
<dbReference type="GO" id="GO:0008270">
    <property type="term" value="F:zinc ion binding"/>
    <property type="evidence" value="ECO:0007669"/>
    <property type="project" value="InterPro"/>
</dbReference>
<protein>
    <submittedName>
        <fullName evidence="2">Carbonic anhydrase</fullName>
    </submittedName>
</protein>
<dbReference type="GO" id="GO:0004089">
    <property type="term" value="F:carbonate dehydratase activity"/>
    <property type="evidence" value="ECO:0007669"/>
    <property type="project" value="InterPro"/>
</dbReference>
<dbReference type="PATRIC" id="fig|1397.4.peg.468"/>
<sequence>MILDKTKKVLFLMDVGDGLESIIKEETNIQPENMLTIKCFGPVISNPFGDIMRSIIIAVFQENVEEIFVVGTSNEVNRFISLEGQFKSRIQTLDYLLQNSMPEFTGETINEWLNGKQNTGDNIKNCVKMICHHPLVPPTVKVRGLLINHQDGKSSVVEINTNKTA</sequence>
<dbReference type="InterPro" id="IPR001765">
    <property type="entry name" value="Carbonic_anhydrase"/>
</dbReference>
<keyword evidence="3" id="KW-1185">Reference proteome</keyword>
<dbReference type="InterPro" id="IPR036874">
    <property type="entry name" value="Carbonic_anhydrase_sf"/>
</dbReference>
<proteinExistence type="inferred from homology"/>
<evidence type="ECO:0000256" key="1">
    <source>
        <dbReference type="ARBA" id="ARBA00006217"/>
    </source>
</evidence>
<dbReference type="SUPFAM" id="SSF53056">
    <property type="entry name" value="beta-carbonic anhydrase, cab"/>
    <property type="match status" value="1"/>
</dbReference>
<reference evidence="2 3" key="1">
    <citation type="submission" date="2015-05" db="EMBL/GenBank/DDBJ databases">
        <title>Whole genome sequence and identification of bacterial endophytes from Costus igneus.</title>
        <authorList>
            <person name="Lee Y.P."/>
            <person name="Gan H.M."/>
            <person name="Eng W."/>
            <person name="Wheatley M.S."/>
            <person name="Caraballo A."/>
            <person name="Polter S."/>
            <person name="Savka M.A."/>
            <person name="Hudson A.O."/>
        </authorList>
    </citation>
    <scope>NUCLEOTIDE SEQUENCE [LARGE SCALE GENOMIC DNA]</scope>
    <source>
        <strain evidence="2 3">RIT379</strain>
    </source>
</reference>
<evidence type="ECO:0000313" key="2">
    <source>
        <dbReference type="EMBL" id="KLV28549.1"/>
    </source>
</evidence>
<dbReference type="Gene3D" id="3.40.1050.10">
    <property type="entry name" value="Carbonic anhydrase"/>
    <property type="match status" value="1"/>
</dbReference>
<dbReference type="PANTHER" id="PTHR43175:SF1">
    <property type="entry name" value="CARBONIC ANHYDRASE-LIKE PROTEIN YBCF-RELATED"/>
    <property type="match status" value="1"/>
</dbReference>
<dbReference type="RefSeq" id="WP_047940243.1">
    <property type="nucleotide sequence ID" value="NZ_CP053989.1"/>
</dbReference>
<dbReference type="GeneID" id="56349438"/>
<dbReference type="PANTHER" id="PTHR43175">
    <property type="entry name" value="CARBONIC ANHYDRASE"/>
    <property type="match status" value="1"/>
</dbReference>
<organism evidence="2 3">
    <name type="scientific">Niallia circulans</name>
    <name type="common">Bacillus circulans</name>
    <dbReference type="NCBI Taxonomy" id="1397"/>
    <lineage>
        <taxon>Bacteria</taxon>
        <taxon>Bacillati</taxon>
        <taxon>Bacillota</taxon>
        <taxon>Bacilli</taxon>
        <taxon>Bacillales</taxon>
        <taxon>Bacillaceae</taxon>
        <taxon>Niallia</taxon>
    </lineage>
</organism>
<dbReference type="EMBL" id="LDPH01000001">
    <property type="protein sequence ID" value="KLV28549.1"/>
    <property type="molecule type" value="Genomic_DNA"/>
</dbReference>
<comment type="caution">
    <text evidence="2">The sequence shown here is derived from an EMBL/GenBank/DDBJ whole genome shotgun (WGS) entry which is preliminary data.</text>
</comment>
<name>A0A0J1IRH6_NIACI</name>
<dbReference type="OrthoDB" id="9792260at2"/>